<dbReference type="SUPFAM" id="SSF56112">
    <property type="entry name" value="Protein kinase-like (PK-like)"/>
    <property type="match status" value="1"/>
</dbReference>
<comment type="catalytic activity">
    <reaction evidence="8">
        <text>L-seryl-[protein] + ATP = O-phospho-L-seryl-[protein] + ADP + H(+)</text>
        <dbReference type="Rhea" id="RHEA:17989"/>
        <dbReference type="Rhea" id="RHEA-COMP:9863"/>
        <dbReference type="Rhea" id="RHEA-COMP:11604"/>
        <dbReference type="ChEBI" id="CHEBI:15378"/>
        <dbReference type="ChEBI" id="CHEBI:29999"/>
        <dbReference type="ChEBI" id="CHEBI:30616"/>
        <dbReference type="ChEBI" id="CHEBI:83421"/>
        <dbReference type="ChEBI" id="CHEBI:456216"/>
        <dbReference type="EC" id="2.7.11.1"/>
    </reaction>
</comment>
<feature type="region of interest" description="Disordered" evidence="10">
    <location>
        <begin position="1"/>
        <end position="25"/>
    </location>
</feature>
<dbReference type="Pfam" id="PF00069">
    <property type="entry name" value="Pkinase"/>
    <property type="match status" value="2"/>
</dbReference>
<dbReference type="EC" id="2.7.11.1" evidence="1"/>
<dbReference type="GO" id="GO:0005737">
    <property type="term" value="C:cytoplasm"/>
    <property type="evidence" value="ECO:0007669"/>
    <property type="project" value="TreeGrafter"/>
</dbReference>
<evidence type="ECO:0000256" key="5">
    <source>
        <dbReference type="ARBA" id="ARBA00022777"/>
    </source>
</evidence>
<reference evidence="12 13" key="1">
    <citation type="submission" date="2020-12" db="EMBL/GenBank/DDBJ databases">
        <title>Metabolic potential, ecology and presence of endohyphal bacteria is reflected in genomic diversity of Mucoromycotina.</title>
        <authorList>
            <person name="Muszewska A."/>
            <person name="Okrasinska A."/>
            <person name="Steczkiewicz K."/>
            <person name="Drgas O."/>
            <person name="Orlowska M."/>
            <person name="Perlinska-Lenart U."/>
            <person name="Aleksandrzak-Piekarczyk T."/>
            <person name="Szatraj K."/>
            <person name="Zielenkiewicz U."/>
            <person name="Pilsyk S."/>
            <person name="Malc E."/>
            <person name="Mieczkowski P."/>
            <person name="Kruszewska J.S."/>
            <person name="Biernat P."/>
            <person name="Pawlowska J."/>
        </authorList>
    </citation>
    <scope>NUCLEOTIDE SEQUENCE [LARGE SCALE GENOMIC DNA]</scope>
    <source>
        <strain evidence="12 13">CBS 142.35</strain>
    </source>
</reference>
<gene>
    <name evidence="12" type="ORF">INT45_006108</name>
</gene>
<dbReference type="GO" id="GO:0004674">
    <property type="term" value="F:protein serine/threonine kinase activity"/>
    <property type="evidence" value="ECO:0007669"/>
    <property type="project" value="UniProtKB-KW"/>
</dbReference>
<comment type="caution">
    <text evidence="12">The sequence shown here is derived from an EMBL/GenBank/DDBJ whole genome shotgun (WGS) entry which is preliminary data.</text>
</comment>
<name>A0A8H7S7M2_9FUNG</name>
<evidence type="ECO:0000256" key="9">
    <source>
        <dbReference type="PROSITE-ProRule" id="PRU10141"/>
    </source>
</evidence>
<comment type="catalytic activity">
    <reaction evidence="7">
        <text>L-threonyl-[protein] + ATP = O-phospho-L-threonyl-[protein] + ADP + H(+)</text>
        <dbReference type="Rhea" id="RHEA:46608"/>
        <dbReference type="Rhea" id="RHEA-COMP:11060"/>
        <dbReference type="Rhea" id="RHEA-COMP:11605"/>
        <dbReference type="ChEBI" id="CHEBI:15378"/>
        <dbReference type="ChEBI" id="CHEBI:30013"/>
        <dbReference type="ChEBI" id="CHEBI:30616"/>
        <dbReference type="ChEBI" id="CHEBI:61977"/>
        <dbReference type="ChEBI" id="CHEBI:456216"/>
        <dbReference type="EC" id="2.7.11.1"/>
    </reaction>
</comment>
<feature type="compositionally biased region" description="Low complexity" evidence="10">
    <location>
        <begin position="237"/>
        <end position="248"/>
    </location>
</feature>
<keyword evidence="2" id="KW-0723">Serine/threonine-protein kinase</keyword>
<dbReference type="OrthoDB" id="2649at2759"/>
<evidence type="ECO:0000256" key="8">
    <source>
        <dbReference type="ARBA" id="ARBA00048679"/>
    </source>
</evidence>
<dbReference type="GO" id="GO:0005634">
    <property type="term" value="C:nucleus"/>
    <property type="evidence" value="ECO:0007669"/>
    <property type="project" value="TreeGrafter"/>
</dbReference>
<evidence type="ECO:0000256" key="7">
    <source>
        <dbReference type="ARBA" id="ARBA00047899"/>
    </source>
</evidence>
<dbReference type="Gene3D" id="1.10.510.10">
    <property type="entry name" value="Transferase(Phosphotransferase) domain 1"/>
    <property type="match status" value="1"/>
</dbReference>
<feature type="compositionally biased region" description="Basic and acidic residues" evidence="10">
    <location>
        <begin position="269"/>
        <end position="279"/>
    </location>
</feature>
<evidence type="ECO:0000313" key="12">
    <source>
        <dbReference type="EMBL" id="KAG2223227.1"/>
    </source>
</evidence>
<keyword evidence="5" id="KW-0418">Kinase</keyword>
<feature type="region of interest" description="Disordered" evidence="10">
    <location>
        <begin position="212"/>
        <end position="318"/>
    </location>
</feature>
<dbReference type="FunFam" id="1.10.510.10:FF:000275">
    <property type="entry name" value="SRSF protein kinase 2 isoform X3"/>
    <property type="match status" value="1"/>
</dbReference>
<feature type="compositionally biased region" description="Basic and acidic residues" evidence="10">
    <location>
        <begin position="212"/>
        <end position="236"/>
    </location>
</feature>
<feature type="compositionally biased region" description="Polar residues" evidence="10">
    <location>
        <begin position="280"/>
        <end position="297"/>
    </location>
</feature>
<keyword evidence="3" id="KW-0808">Transferase</keyword>
<evidence type="ECO:0000256" key="6">
    <source>
        <dbReference type="ARBA" id="ARBA00022840"/>
    </source>
</evidence>
<dbReference type="PANTHER" id="PTHR47634:SF9">
    <property type="entry name" value="PROTEIN KINASE DOMAIN-CONTAINING PROTEIN-RELATED"/>
    <property type="match status" value="1"/>
</dbReference>
<dbReference type="InterPro" id="IPR011009">
    <property type="entry name" value="Kinase-like_dom_sf"/>
</dbReference>
<dbReference type="PROSITE" id="PS50011">
    <property type="entry name" value="PROTEIN_KINASE_DOM"/>
    <property type="match status" value="1"/>
</dbReference>
<dbReference type="InterPro" id="IPR000719">
    <property type="entry name" value="Prot_kinase_dom"/>
</dbReference>
<dbReference type="PROSITE" id="PS00108">
    <property type="entry name" value="PROTEIN_KINASE_ST"/>
    <property type="match status" value="1"/>
</dbReference>
<evidence type="ECO:0000256" key="3">
    <source>
        <dbReference type="ARBA" id="ARBA00022679"/>
    </source>
</evidence>
<dbReference type="EMBL" id="JAEPRB010000065">
    <property type="protein sequence ID" value="KAG2223227.1"/>
    <property type="molecule type" value="Genomic_DNA"/>
</dbReference>
<dbReference type="InterPro" id="IPR008271">
    <property type="entry name" value="Ser/Thr_kinase_AS"/>
</dbReference>
<keyword evidence="13" id="KW-1185">Reference proteome</keyword>
<keyword evidence="6 9" id="KW-0067">ATP-binding</keyword>
<evidence type="ECO:0000313" key="13">
    <source>
        <dbReference type="Proteomes" id="UP000646827"/>
    </source>
</evidence>
<dbReference type="Gene3D" id="3.30.200.20">
    <property type="entry name" value="Phosphorylase Kinase, domain 1"/>
    <property type="match status" value="1"/>
</dbReference>
<evidence type="ECO:0000256" key="2">
    <source>
        <dbReference type="ARBA" id="ARBA00022527"/>
    </source>
</evidence>
<feature type="binding site" evidence="9">
    <location>
        <position position="75"/>
    </location>
    <ligand>
        <name>ATP</name>
        <dbReference type="ChEBI" id="CHEBI:30616"/>
    </ligand>
</feature>
<dbReference type="Proteomes" id="UP000646827">
    <property type="component" value="Unassembled WGS sequence"/>
</dbReference>
<accession>A0A8H7S7M2</accession>
<evidence type="ECO:0000256" key="1">
    <source>
        <dbReference type="ARBA" id="ARBA00012513"/>
    </source>
</evidence>
<keyword evidence="4 9" id="KW-0547">Nucleotide-binding</keyword>
<dbReference type="PANTHER" id="PTHR47634">
    <property type="entry name" value="PROTEIN KINASE DOMAIN-CONTAINING PROTEIN-RELATED"/>
    <property type="match status" value="1"/>
</dbReference>
<evidence type="ECO:0000259" key="11">
    <source>
        <dbReference type="PROSITE" id="PS50011"/>
    </source>
</evidence>
<dbReference type="InterPro" id="IPR017441">
    <property type="entry name" value="Protein_kinase_ATP_BS"/>
</dbReference>
<proteinExistence type="predicted"/>
<dbReference type="FunFam" id="3.30.200.20:FF:000770">
    <property type="entry name" value="SRSF protein kinase 2"/>
    <property type="match status" value="1"/>
</dbReference>
<dbReference type="InterPro" id="IPR051334">
    <property type="entry name" value="SRPK"/>
</dbReference>
<dbReference type="AlphaFoldDB" id="A0A8H7S7M2"/>
<dbReference type="GO" id="GO:0000245">
    <property type="term" value="P:spliceosomal complex assembly"/>
    <property type="evidence" value="ECO:0007669"/>
    <property type="project" value="TreeGrafter"/>
</dbReference>
<organism evidence="12 13">
    <name type="scientific">Circinella minor</name>
    <dbReference type="NCBI Taxonomy" id="1195481"/>
    <lineage>
        <taxon>Eukaryota</taxon>
        <taxon>Fungi</taxon>
        <taxon>Fungi incertae sedis</taxon>
        <taxon>Mucoromycota</taxon>
        <taxon>Mucoromycotina</taxon>
        <taxon>Mucoromycetes</taxon>
        <taxon>Mucorales</taxon>
        <taxon>Lichtheimiaceae</taxon>
        <taxon>Circinella</taxon>
    </lineage>
</organism>
<sequence>MDYDDYESDYSYGDSVRSDDEEDLEDYKKGGYHPVSIGDRLNHDRYIVVRKLGWGHFSTVWLAYDTKKKRHVALKIVKSARHFTDSAQEEIKLLEAVKVSDPKDPGWKHVAQMLDHFTHTGPNGKHVCMAFEVLGENLLSVIKRYNYKGIPVPIVKRIAKQLLLGLGYLHRKCGIIHTDLKPENVLVCIPNVEELLTKETADLLEKLTLEHEKEKEKKDATEQKKKEEEEEKKKNDQVASSSSQAQPQEPMSKSRKKRLRKKKQKAAKKAAEEAEKGTSNDRQQQQPNDSNNATPIENQRIDKPKMESSTPNNDAKNETTIIPSAVLGSSLDDFDQIEVKIADLGNACWVDEENTHIIQTRQYRSPEVIVGCRWNDRADMWSFASLIFELLTGEFLFHPEEGREGGDSYSTDDDHLAQIIELMQPGPHSASMVPRSLTAEGEESKRFFTRKGELRRIKRLRYRRLRDVIHDQYAVLAPQANDISDFLLPMLEMDARRRASAADTLKKSEWLSN</sequence>
<dbReference type="GO" id="GO:0050684">
    <property type="term" value="P:regulation of mRNA processing"/>
    <property type="evidence" value="ECO:0007669"/>
    <property type="project" value="TreeGrafter"/>
</dbReference>
<dbReference type="PROSITE" id="PS00107">
    <property type="entry name" value="PROTEIN_KINASE_ATP"/>
    <property type="match status" value="1"/>
</dbReference>
<protein>
    <recommendedName>
        <fullName evidence="1">non-specific serine/threonine protein kinase</fullName>
        <ecNumber evidence="1">2.7.11.1</ecNumber>
    </recommendedName>
</protein>
<feature type="compositionally biased region" description="Polar residues" evidence="10">
    <location>
        <begin position="307"/>
        <end position="318"/>
    </location>
</feature>
<feature type="compositionally biased region" description="Basic residues" evidence="10">
    <location>
        <begin position="253"/>
        <end position="268"/>
    </location>
</feature>
<feature type="domain" description="Protein kinase" evidence="11">
    <location>
        <begin position="46"/>
        <end position="511"/>
    </location>
</feature>
<evidence type="ECO:0000256" key="10">
    <source>
        <dbReference type="SAM" id="MobiDB-lite"/>
    </source>
</evidence>
<dbReference type="SMART" id="SM00220">
    <property type="entry name" value="S_TKc"/>
    <property type="match status" value="1"/>
</dbReference>
<dbReference type="GO" id="GO:0005524">
    <property type="term" value="F:ATP binding"/>
    <property type="evidence" value="ECO:0007669"/>
    <property type="project" value="UniProtKB-UniRule"/>
</dbReference>
<evidence type="ECO:0000256" key="4">
    <source>
        <dbReference type="ARBA" id="ARBA00022741"/>
    </source>
</evidence>